<keyword evidence="3" id="KW-1185">Reference proteome</keyword>
<dbReference type="AlphaFoldDB" id="A0A1G7M2K2"/>
<organism evidence="2 3">
    <name type="scientific">Mucilaginibacter pineti</name>
    <dbReference type="NCBI Taxonomy" id="1391627"/>
    <lineage>
        <taxon>Bacteria</taxon>
        <taxon>Pseudomonadati</taxon>
        <taxon>Bacteroidota</taxon>
        <taxon>Sphingobacteriia</taxon>
        <taxon>Sphingobacteriales</taxon>
        <taxon>Sphingobacteriaceae</taxon>
        <taxon>Mucilaginibacter</taxon>
    </lineage>
</organism>
<evidence type="ECO:0000313" key="2">
    <source>
        <dbReference type="EMBL" id="SDF55410.1"/>
    </source>
</evidence>
<proteinExistence type="predicted"/>
<gene>
    <name evidence="2" type="ORF">SAMN05216464_12025</name>
</gene>
<dbReference type="STRING" id="1391627.SAMN05216464_12025"/>
<dbReference type="RefSeq" id="WP_205411372.1">
    <property type="nucleotide sequence ID" value="NZ_FNAI01000020.1"/>
</dbReference>
<evidence type="ECO:0000313" key="3">
    <source>
        <dbReference type="Proteomes" id="UP000199072"/>
    </source>
</evidence>
<reference evidence="2 3" key="1">
    <citation type="submission" date="2016-10" db="EMBL/GenBank/DDBJ databases">
        <authorList>
            <person name="de Groot N.N."/>
        </authorList>
    </citation>
    <scope>NUCLEOTIDE SEQUENCE [LARGE SCALE GENOMIC DNA]</scope>
    <source>
        <strain evidence="2 3">47C3B</strain>
    </source>
</reference>
<evidence type="ECO:0008006" key="4">
    <source>
        <dbReference type="Google" id="ProtNLM"/>
    </source>
</evidence>
<feature type="signal peptide" evidence="1">
    <location>
        <begin position="1"/>
        <end position="24"/>
    </location>
</feature>
<feature type="chain" id="PRO_5011472158" description="Histidine phosphatase superfamily (Branch 1)" evidence="1">
    <location>
        <begin position="25"/>
        <end position="185"/>
    </location>
</feature>
<protein>
    <recommendedName>
        <fullName evidence="4">Histidine phosphatase superfamily (Branch 1)</fullName>
    </recommendedName>
</protein>
<name>A0A1G7M2K2_9SPHI</name>
<dbReference type="EMBL" id="FNAI01000020">
    <property type="protein sequence ID" value="SDF55410.1"/>
    <property type="molecule type" value="Genomic_DNA"/>
</dbReference>
<sequence length="185" mass="20202">MKKIINCFSALLLIAGLLPFSSRAQSASLKIVFIRHAEKPVKGDNLTCQGISRSLKLPAVINAKFGVPAYLFVPSLGLGETTKHARMFETIVPLAAKYNLTVNSSRTEKDSLGMAADLKSRTGVVLVSWEHGGIAAIVRALGVKDFNLKWPDDDYDSIWIVTFKNGNALFTRDKEGIVVTSDCNF</sequence>
<keyword evidence="1" id="KW-0732">Signal</keyword>
<accession>A0A1G7M2K2</accession>
<dbReference type="Proteomes" id="UP000199072">
    <property type="component" value="Unassembled WGS sequence"/>
</dbReference>
<evidence type="ECO:0000256" key="1">
    <source>
        <dbReference type="SAM" id="SignalP"/>
    </source>
</evidence>